<dbReference type="Proteomes" id="UP001154322">
    <property type="component" value="Unassembled WGS sequence"/>
</dbReference>
<evidence type="ECO:0000313" key="3">
    <source>
        <dbReference type="Proteomes" id="UP001154322"/>
    </source>
</evidence>
<evidence type="ECO:0000256" key="1">
    <source>
        <dbReference type="SAM" id="Phobius"/>
    </source>
</evidence>
<keyword evidence="3" id="KW-1185">Reference proteome</keyword>
<feature type="transmembrane region" description="Helical" evidence="1">
    <location>
        <begin position="25"/>
        <end position="48"/>
    </location>
</feature>
<reference evidence="2" key="1">
    <citation type="submission" date="2022-06" db="EMBL/GenBank/DDBJ databases">
        <authorList>
            <person name="Dietemann V."/>
            <person name="Ory F."/>
            <person name="Dainat B."/>
            <person name="Oberhansli S."/>
        </authorList>
    </citation>
    <scope>NUCLEOTIDE SEQUENCE</scope>
    <source>
        <strain evidence="2">Ena-SAMPLE-TAB-26-04-2022-14:26:32:270-5432</strain>
    </source>
</reference>
<keyword evidence="1" id="KW-0472">Membrane</keyword>
<keyword evidence="1" id="KW-0812">Transmembrane</keyword>
<evidence type="ECO:0000313" key="2">
    <source>
        <dbReference type="EMBL" id="CAH8243950.1"/>
    </source>
</evidence>
<protein>
    <submittedName>
        <fullName evidence="2">Uncharacterized protein</fullName>
    </submittedName>
</protein>
<comment type="caution">
    <text evidence="2">The sequence shown here is derived from an EMBL/GenBank/DDBJ whole genome shotgun (WGS) entry which is preliminary data.</text>
</comment>
<gene>
    <name evidence="2" type="ORF">WJ0W_001189</name>
</gene>
<name>A0ABN8U327_9BACL</name>
<dbReference type="EMBL" id="CALYLO010000001">
    <property type="protein sequence ID" value="CAH8243950.1"/>
    <property type="molecule type" value="Genomic_DNA"/>
</dbReference>
<proteinExistence type="predicted"/>
<sequence length="58" mass="6550">MACKISNLIFGLYFDGKLGFTPKQISLIITFGALIGVIVQAVLIDRFLRRAFHCRHLI</sequence>
<accession>A0ABN8U327</accession>
<keyword evidence="1" id="KW-1133">Transmembrane helix</keyword>
<organism evidence="2 3">
    <name type="scientific">Paenibacillus melissococcoides</name>
    <dbReference type="NCBI Taxonomy" id="2912268"/>
    <lineage>
        <taxon>Bacteria</taxon>
        <taxon>Bacillati</taxon>
        <taxon>Bacillota</taxon>
        <taxon>Bacilli</taxon>
        <taxon>Bacillales</taxon>
        <taxon>Paenibacillaceae</taxon>
        <taxon>Paenibacillus</taxon>
    </lineage>
</organism>